<name>A0A1F8DXA5_9BACT</name>
<dbReference type="Gene3D" id="3.40.50.300">
    <property type="entry name" value="P-loop containing nucleotide triphosphate hydrolases"/>
    <property type="match status" value="2"/>
</dbReference>
<dbReference type="PANTHER" id="PTHR30121:SF11">
    <property type="entry name" value="AAA+ ATPASE DOMAIN-CONTAINING PROTEIN"/>
    <property type="match status" value="1"/>
</dbReference>
<proteinExistence type="predicted"/>
<feature type="compositionally biased region" description="Basic and acidic residues" evidence="1">
    <location>
        <begin position="444"/>
        <end position="453"/>
    </location>
</feature>
<dbReference type="InterPro" id="IPR051162">
    <property type="entry name" value="T4SS_component"/>
</dbReference>
<gene>
    <name evidence="3" type="ORF">A2755_01300</name>
</gene>
<comment type="caution">
    <text evidence="3">The sequence shown here is derived from an EMBL/GenBank/DDBJ whole genome shotgun (WGS) entry which is preliminary data.</text>
</comment>
<dbReference type="EMBL" id="MGIP01000002">
    <property type="protein sequence ID" value="OGM92385.1"/>
    <property type="molecule type" value="Genomic_DNA"/>
</dbReference>
<dbReference type="STRING" id="1802555.A2755_01300"/>
<dbReference type="AlphaFoldDB" id="A0A1F8DXA5"/>
<reference evidence="3 4" key="1">
    <citation type="journal article" date="2016" name="Nat. Commun.">
        <title>Thousands of microbial genomes shed light on interconnected biogeochemical processes in an aquifer system.</title>
        <authorList>
            <person name="Anantharaman K."/>
            <person name="Brown C.T."/>
            <person name="Hug L.A."/>
            <person name="Sharon I."/>
            <person name="Castelle C.J."/>
            <person name="Probst A.J."/>
            <person name="Thomas B.C."/>
            <person name="Singh A."/>
            <person name="Wilkins M.J."/>
            <person name="Karaoz U."/>
            <person name="Brodie E.L."/>
            <person name="Williams K.H."/>
            <person name="Hubbard S.S."/>
            <person name="Banfield J.F."/>
        </authorList>
    </citation>
    <scope>NUCLEOTIDE SEQUENCE [LARGE SCALE GENOMIC DNA]</scope>
</reference>
<dbReference type="InterPro" id="IPR019476">
    <property type="entry name" value="T4SS_TraD_DNA-bd"/>
</dbReference>
<dbReference type="PANTHER" id="PTHR30121">
    <property type="entry name" value="UNCHARACTERIZED PROTEIN YJGR-RELATED"/>
    <property type="match status" value="1"/>
</dbReference>
<dbReference type="SUPFAM" id="SSF52540">
    <property type="entry name" value="P-loop containing nucleoside triphosphate hydrolases"/>
    <property type="match status" value="1"/>
</dbReference>
<dbReference type="InterPro" id="IPR027417">
    <property type="entry name" value="P-loop_NTPase"/>
</dbReference>
<evidence type="ECO:0000256" key="1">
    <source>
        <dbReference type="SAM" id="MobiDB-lite"/>
    </source>
</evidence>
<feature type="region of interest" description="Disordered" evidence="1">
    <location>
        <begin position="444"/>
        <end position="468"/>
    </location>
</feature>
<evidence type="ECO:0000313" key="4">
    <source>
        <dbReference type="Proteomes" id="UP000177029"/>
    </source>
</evidence>
<protein>
    <recommendedName>
        <fullName evidence="2">Type IV secretion system coupling protein TraD DNA-binding domain-containing protein</fullName>
    </recommendedName>
</protein>
<organism evidence="3 4">
    <name type="scientific">Candidatus Wolfebacteria bacterium RIFCSPHIGHO2_01_FULL_48_22</name>
    <dbReference type="NCBI Taxonomy" id="1802555"/>
    <lineage>
        <taxon>Bacteria</taxon>
        <taxon>Candidatus Wolfeibacteriota</taxon>
    </lineage>
</organism>
<evidence type="ECO:0000313" key="3">
    <source>
        <dbReference type="EMBL" id="OGM92385.1"/>
    </source>
</evidence>
<feature type="domain" description="Type IV secretion system coupling protein TraD DNA-binding" evidence="2">
    <location>
        <begin position="26"/>
        <end position="337"/>
    </location>
</feature>
<dbReference type="Proteomes" id="UP000177029">
    <property type="component" value="Unassembled WGS sequence"/>
</dbReference>
<dbReference type="Pfam" id="PF10412">
    <property type="entry name" value="TrwB_AAD_bind"/>
    <property type="match status" value="1"/>
</dbReference>
<evidence type="ECO:0000259" key="2">
    <source>
        <dbReference type="Pfam" id="PF10412"/>
    </source>
</evidence>
<dbReference type="CDD" id="cd01127">
    <property type="entry name" value="TrwB_TraG_TraD_VirD4"/>
    <property type="match status" value="1"/>
</dbReference>
<accession>A0A1F8DXA5</accession>
<sequence length="481" mass="54814">MDDVLFLGKTNFRNQERKFGIKLADRRQHMYVVGKSGTGKTTLLVNMIVADIQAGRGVCLIDPHGEAAEELLHFVPEERIDDVIYFNPADVQYPIPFNPLERVDFEMRHLIASGLMSVFKKIWPDAWSARMEYILNNTLLALLEYPNSTLLGIMKMFSDKEYRKKIVENLQDPVVRSFWVDEFAKYTQRLETEAVAAIQNKVGQFVANPLIRNIIGQAYSSFDVRKIMDEGKILIVNLSKGKMGEDNSALLGAMIITKLQLAAMSRVDIPMAQRKDFFLYVDEFQNFATESFANILSEARKYRLGLILAHQYIDQLEEEVESAIFGNVGTTIVFRVGADDAEFLEKEFFEKFSANDFVNLANTHIYIKLMIDGVSSNPFSAQTLPPPPLPSPSPFDTILQTSRERYALSRDKVELTIREGYGLVGAGVQETIDRRDERSLAETFRKSAENQPREHKHREHKDVNVDEIKDLIRGALGKEKE</sequence>